<dbReference type="Proteomes" id="UP000319897">
    <property type="component" value="Unassembled WGS sequence"/>
</dbReference>
<dbReference type="InterPro" id="IPR045324">
    <property type="entry name" value="Small_multidrug_res"/>
</dbReference>
<gene>
    <name evidence="11" type="ORF">FJQ54_10750</name>
</gene>
<evidence type="ECO:0000313" key="12">
    <source>
        <dbReference type="Proteomes" id="UP000319897"/>
    </source>
</evidence>
<dbReference type="OrthoDB" id="9808638at2"/>
<protein>
    <recommendedName>
        <fullName evidence="8">Guanidinium exporter</fullName>
    </recommendedName>
</protein>
<evidence type="ECO:0000256" key="2">
    <source>
        <dbReference type="ARBA" id="ARBA00022448"/>
    </source>
</evidence>
<dbReference type="RefSeq" id="WP_140928413.1">
    <property type="nucleotide sequence ID" value="NZ_VFSU01000026.1"/>
</dbReference>
<dbReference type="InterPro" id="IPR000390">
    <property type="entry name" value="Small_drug/metabolite_transptr"/>
</dbReference>
<keyword evidence="4 9" id="KW-0812">Transmembrane</keyword>
<dbReference type="PANTHER" id="PTHR30561:SF0">
    <property type="entry name" value="GUANIDINIUM EXPORTER"/>
    <property type="match status" value="1"/>
</dbReference>
<dbReference type="GO" id="GO:0022857">
    <property type="term" value="F:transmembrane transporter activity"/>
    <property type="evidence" value="ECO:0007669"/>
    <property type="project" value="InterPro"/>
</dbReference>
<feature type="transmembrane region" description="Helical" evidence="10">
    <location>
        <begin position="29"/>
        <end position="46"/>
    </location>
</feature>
<comment type="similarity">
    <text evidence="7">Belongs to the drug/metabolite transporter (DMT) superfamily. Small multidrug resistance (SMR) (TC 2.A.7.1) family. Gdx/SugE subfamily.</text>
</comment>
<proteinExistence type="inferred from homology"/>
<dbReference type="GO" id="GO:1990961">
    <property type="term" value="P:xenobiotic detoxification by transmembrane export across the plasma membrane"/>
    <property type="evidence" value="ECO:0007669"/>
    <property type="project" value="UniProtKB-ARBA"/>
</dbReference>
<keyword evidence="12" id="KW-1185">Reference proteome</keyword>
<evidence type="ECO:0000256" key="10">
    <source>
        <dbReference type="SAM" id="Phobius"/>
    </source>
</evidence>
<evidence type="ECO:0000313" key="11">
    <source>
        <dbReference type="EMBL" id="TPE60477.1"/>
    </source>
</evidence>
<comment type="caution">
    <text evidence="11">The sequence shown here is derived from an EMBL/GenBank/DDBJ whole genome shotgun (WGS) entry which is preliminary data.</text>
</comment>
<dbReference type="PANTHER" id="PTHR30561">
    <property type="entry name" value="SMR FAMILY PROTON-DEPENDENT DRUG EFFLUX TRANSPORTER SUGE"/>
    <property type="match status" value="1"/>
</dbReference>
<accession>A0A501XJY0</accession>
<evidence type="ECO:0000256" key="8">
    <source>
        <dbReference type="ARBA" id="ARBA00039168"/>
    </source>
</evidence>
<evidence type="ECO:0000256" key="3">
    <source>
        <dbReference type="ARBA" id="ARBA00022475"/>
    </source>
</evidence>
<name>A0A501XJY0_9SPHN</name>
<comment type="subcellular location">
    <subcellularLocation>
        <location evidence="1 9">Cell membrane</location>
        <topology evidence="1 9">Multi-pass membrane protein</topology>
    </subcellularLocation>
</comment>
<dbReference type="FunFam" id="1.10.3730.20:FF:000001">
    <property type="entry name" value="Quaternary ammonium compound resistance transporter SugE"/>
    <property type="match status" value="1"/>
</dbReference>
<evidence type="ECO:0000256" key="9">
    <source>
        <dbReference type="RuleBase" id="RU003942"/>
    </source>
</evidence>
<dbReference type="SUPFAM" id="SSF103481">
    <property type="entry name" value="Multidrug resistance efflux transporter EmrE"/>
    <property type="match status" value="1"/>
</dbReference>
<dbReference type="Pfam" id="PF00893">
    <property type="entry name" value="Multi_Drug_Res"/>
    <property type="match status" value="1"/>
</dbReference>
<organism evidence="11 12">
    <name type="scientific">Sandaracinobacter neustonicus</name>
    <dbReference type="NCBI Taxonomy" id="1715348"/>
    <lineage>
        <taxon>Bacteria</taxon>
        <taxon>Pseudomonadati</taxon>
        <taxon>Pseudomonadota</taxon>
        <taxon>Alphaproteobacteria</taxon>
        <taxon>Sphingomonadales</taxon>
        <taxon>Sphingosinicellaceae</taxon>
        <taxon>Sandaracinobacter</taxon>
    </lineage>
</organism>
<feature type="transmembrane region" description="Helical" evidence="10">
    <location>
        <begin position="84"/>
        <end position="103"/>
    </location>
</feature>
<dbReference type="AlphaFoldDB" id="A0A501XJY0"/>
<evidence type="ECO:0000256" key="7">
    <source>
        <dbReference type="ARBA" id="ARBA00038151"/>
    </source>
</evidence>
<feature type="transmembrane region" description="Helical" evidence="10">
    <location>
        <begin position="58"/>
        <end position="78"/>
    </location>
</feature>
<dbReference type="InterPro" id="IPR037185">
    <property type="entry name" value="EmrE-like"/>
</dbReference>
<keyword evidence="2" id="KW-0813">Transport</keyword>
<evidence type="ECO:0000256" key="6">
    <source>
        <dbReference type="ARBA" id="ARBA00023136"/>
    </source>
</evidence>
<evidence type="ECO:0000256" key="1">
    <source>
        <dbReference type="ARBA" id="ARBA00004651"/>
    </source>
</evidence>
<dbReference type="GO" id="GO:0005886">
    <property type="term" value="C:plasma membrane"/>
    <property type="evidence" value="ECO:0007669"/>
    <property type="project" value="UniProtKB-SubCell"/>
</dbReference>
<keyword evidence="5 10" id="KW-1133">Transmembrane helix</keyword>
<dbReference type="EMBL" id="VFSU01000026">
    <property type="protein sequence ID" value="TPE60477.1"/>
    <property type="molecule type" value="Genomic_DNA"/>
</dbReference>
<sequence>MGWLLLLAAGLFEVGFTTCMRMSDGFRHIGWTSGFLASATLSFILLERAQRSIPLGTAYAVWVGIGAAGTALVGMWLFREPVETMRLILLAVLVGAIIGLKLVSPV</sequence>
<dbReference type="Gene3D" id="1.10.3730.20">
    <property type="match status" value="1"/>
</dbReference>
<keyword evidence="3" id="KW-1003">Cell membrane</keyword>
<evidence type="ECO:0000256" key="4">
    <source>
        <dbReference type="ARBA" id="ARBA00022692"/>
    </source>
</evidence>
<keyword evidence="6 10" id="KW-0472">Membrane</keyword>
<reference evidence="11 12" key="1">
    <citation type="submission" date="2019-06" db="EMBL/GenBank/DDBJ databases">
        <authorList>
            <person name="Lee I."/>
            <person name="Jang G.I."/>
            <person name="Hwang C.Y."/>
        </authorList>
    </citation>
    <scope>NUCLEOTIDE SEQUENCE [LARGE SCALE GENOMIC DNA]</scope>
    <source>
        <strain evidence="11 12">PAMC 28131</strain>
    </source>
</reference>
<evidence type="ECO:0000256" key="5">
    <source>
        <dbReference type="ARBA" id="ARBA00022989"/>
    </source>
</evidence>